<dbReference type="Proteomes" id="UP001060085">
    <property type="component" value="Linkage Group LG01"/>
</dbReference>
<organism evidence="1 2">
    <name type="scientific">Catharanthus roseus</name>
    <name type="common">Madagascar periwinkle</name>
    <name type="synonym">Vinca rosea</name>
    <dbReference type="NCBI Taxonomy" id="4058"/>
    <lineage>
        <taxon>Eukaryota</taxon>
        <taxon>Viridiplantae</taxon>
        <taxon>Streptophyta</taxon>
        <taxon>Embryophyta</taxon>
        <taxon>Tracheophyta</taxon>
        <taxon>Spermatophyta</taxon>
        <taxon>Magnoliopsida</taxon>
        <taxon>eudicotyledons</taxon>
        <taxon>Gunneridae</taxon>
        <taxon>Pentapetalae</taxon>
        <taxon>asterids</taxon>
        <taxon>lamiids</taxon>
        <taxon>Gentianales</taxon>
        <taxon>Apocynaceae</taxon>
        <taxon>Rauvolfioideae</taxon>
        <taxon>Vinceae</taxon>
        <taxon>Catharanthinae</taxon>
        <taxon>Catharanthus</taxon>
    </lineage>
</organism>
<evidence type="ECO:0000313" key="2">
    <source>
        <dbReference type="Proteomes" id="UP001060085"/>
    </source>
</evidence>
<reference evidence="2" key="1">
    <citation type="journal article" date="2023" name="Nat. Plants">
        <title>Single-cell RNA sequencing provides a high-resolution roadmap for understanding the multicellular compartmentation of specialized metabolism.</title>
        <authorList>
            <person name="Sun S."/>
            <person name="Shen X."/>
            <person name="Li Y."/>
            <person name="Li Y."/>
            <person name="Wang S."/>
            <person name="Li R."/>
            <person name="Zhang H."/>
            <person name="Shen G."/>
            <person name="Guo B."/>
            <person name="Wei J."/>
            <person name="Xu J."/>
            <person name="St-Pierre B."/>
            <person name="Chen S."/>
            <person name="Sun C."/>
        </authorList>
    </citation>
    <scope>NUCLEOTIDE SEQUENCE [LARGE SCALE GENOMIC DNA]</scope>
</reference>
<evidence type="ECO:0000313" key="1">
    <source>
        <dbReference type="EMBL" id="KAI5679613.1"/>
    </source>
</evidence>
<accession>A0ACC0C3U1</accession>
<keyword evidence="2" id="KW-1185">Reference proteome</keyword>
<comment type="caution">
    <text evidence="1">The sequence shown here is derived from an EMBL/GenBank/DDBJ whole genome shotgun (WGS) entry which is preliminary data.</text>
</comment>
<protein>
    <submittedName>
        <fullName evidence="1">Uncharacterized protein</fullName>
    </submittedName>
</protein>
<name>A0ACC0C3U1_CATRO</name>
<gene>
    <name evidence="1" type="ORF">M9H77_00840</name>
</gene>
<proteinExistence type="predicted"/>
<dbReference type="EMBL" id="CM044701">
    <property type="protein sequence ID" value="KAI5679613.1"/>
    <property type="molecule type" value="Genomic_DNA"/>
</dbReference>
<sequence>MMSVKDWVVSQLVSKSLASSRPLSASESFLSEEPLNGEFDNQVPISDNASYSSRRNQENVICSSSDNQENLSRLNSEQNSTQSNYRIDENKLDPLGKIENLQIKFLRLLRRFGLSQDNLMVSKVLYRIHLATLIRAGESDLKRANLRSDRAQEIAAEQEANNLPQLEFSVKILVLGKSGVGKSSTINSIFDQEKATTSAFQPATNRIQNIVGTVNGIKLCFIDTPGLLPFSPKTMKKNRKILCAVKRYVRKSPPDVILYFERLDLINVDYSDFPLLKLIGEVFGPAVWFNTILVMTHASSALPEGPNGYPVNYESFVSRCTEVVQHYIHQAVSDTKLENPVILVDNHSRCRSNNRGEKVLPNGQVWRSEFFLLSLCTKVLGDVNSYLEFEDSIQMGRLSSDRLPSLPHLLSSFLKHRAHSNPNQTESELDMIIALDSEEDGDYDELPPIRILTKAQFEKLSDFQKKQYLDELDYRETLYLKKQMREESHKRAEKLSQSMSQEQESPSNDQEVEPGPVLLPDMAIPPSFDSEYPVHRYRCLVSSDQWLARPVLDPHGWDHDVGFDGINLETTVEVRENVFAAINGQVSKDKQDFSIQSECAAAFVDPKGPTYNLGFDVQSTGKEFVCTVHSNVRLKNLKQNLTDCGVSMTSFGNKYFIGAKIEDSILIGKRMKLAFNAGRMAGIGQVAYGGSLEATIRGRDYPVRDDKVSFTVNVLSFNKETVLGGNIESSFRLGRGTRMSLNGNLNSRRMGQISIKTSSSEHTEIALIALFSIFRAILRKKATNDPGSKVG</sequence>